<sequence length="62" mass="7176">MHKENGSLLEIIGLMLRSKDVLLFSSLSLIIFLVSTYFYNSKFPNYKYPELFGILKYIAPVV</sequence>
<organism evidence="2 3">
    <name type="scientific">Bacillus cereus</name>
    <dbReference type="NCBI Taxonomy" id="1396"/>
    <lineage>
        <taxon>Bacteria</taxon>
        <taxon>Bacillati</taxon>
        <taxon>Bacillota</taxon>
        <taxon>Bacilli</taxon>
        <taxon>Bacillales</taxon>
        <taxon>Bacillaceae</taxon>
        <taxon>Bacillus</taxon>
        <taxon>Bacillus cereus group</taxon>
    </lineage>
</organism>
<evidence type="ECO:0000313" key="3">
    <source>
        <dbReference type="Proteomes" id="UP000242656"/>
    </source>
</evidence>
<dbReference type="RefSeq" id="WP_098489167.1">
    <property type="nucleotide sequence ID" value="NZ_NUWN01000001.1"/>
</dbReference>
<comment type="caution">
    <text evidence="2">The sequence shown here is derived from an EMBL/GenBank/DDBJ whole genome shotgun (WGS) entry which is preliminary data.</text>
</comment>
<dbReference type="EMBL" id="NUWN01000001">
    <property type="protein sequence ID" value="PFK47984.1"/>
    <property type="molecule type" value="Genomic_DNA"/>
</dbReference>
<dbReference type="AlphaFoldDB" id="A0A2B0MYL6"/>
<evidence type="ECO:0000256" key="1">
    <source>
        <dbReference type="SAM" id="Phobius"/>
    </source>
</evidence>
<reference evidence="2 3" key="1">
    <citation type="submission" date="2017-09" db="EMBL/GenBank/DDBJ databases">
        <title>Large-scale bioinformatics analysis of Bacillus genomes uncovers conserved roles of natural products in bacterial physiology.</title>
        <authorList>
            <consortium name="Agbiome Team Llc"/>
            <person name="Bleich R.M."/>
            <person name="Grubbs K.J."/>
            <person name="Santa Maria K.C."/>
            <person name="Allen S.E."/>
            <person name="Farag S."/>
            <person name="Shank E.A."/>
            <person name="Bowers A."/>
        </authorList>
    </citation>
    <scope>NUCLEOTIDE SEQUENCE [LARGE SCALE GENOMIC DNA]</scope>
    <source>
        <strain evidence="2 3">AFS083043</strain>
    </source>
</reference>
<keyword evidence="1" id="KW-0472">Membrane</keyword>
<evidence type="ECO:0000313" key="2">
    <source>
        <dbReference type="EMBL" id="PFK47984.1"/>
    </source>
</evidence>
<protein>
    <submittedName>
        <fullName evidence="2">Uncharacterized protein</fullName>
    </submittedName>
</protein>
<name>A0A2B0MYL6_BACCE</name>
<keyword evidence="1" id="KW-0812">Transmembrane</keyword>
<gene>
    <name evidence="2" type="ORF">COI93_00335</name>
</gene>
<proteinExistence type="predicted"/>
<keyword evidence="1" id="KW-1133">Transmembrane helix</keyword>
<accession>A0A2B0MYL6</accession>
<feature type="transmembrane region" description="Helical" evidence="1">
    <location>
        <begin position="21"/>
        <end position="39"/>
    </location>
</feature>
<dbReference type="Proteomes" id="UP000242656">
    <property type="component" value="Unassembled WGS sequence"/>
</dbReference>